<dbReference type="InterPro" id="IPR005201">
    <property type="entry name" value="TIM_ENGase"/>
</dbReference>
<gene>
    <name evidence="3" type="ORF">BGZ96_011217</name>
</gene>
<evidence type="ECO:0000259" key="2">
    <source>
        <dbReference type="Pfam" id="PF03644"/>
    </source>
</evidence>
<dbReference type="Gene3D" id="2.60.120.260">
    <property type="entry name" value="Galactose-binding domain-like"/>
    <property type="match status" value="1"/>
</dbReference>
<dbReference type="CDD" id="cd06547">
    <property type="entry name" value="GH85_ENGase"/>
    <property type="match status" value="1"/>
</dbReference>
<evidence type="ECO:0000313" key="4">
    <source>
        <dbReference type="Proteomes" id="UP001194696"/>
    </source>
</evidence>
<feature type="domain" description="Cytosolic endo-beta-N-acetylglucosaminidase TIM barrel" evidence="2">
    <location>
        <begin position="95"/>
        <end position="446"/>
    </location>
</feature>
<evidence type="ECO:0000313" key="3">
    <source>
        <dbReference type="EMBL" id="KAG0284409.1"/>
    </source>
</evidence>
<accession>A0ABQ7JSW4</accession>
<dbReference type="Proteomes" id="UP001194696">
    <property type="component" value="Unassembled WGS sequence"/>
</dbReference>
<evidence type="ECO:0000256" key="1">
    <source>
        <dbReference type="SAM" id="MobiDB-lite"/>
    </source>
</evidence>
<dbReference type="EMBL" id="JAAAIM010000775">
    <property type="protein sequence ID" value="KAG0284409.1"/>
    <property type="molecule type" value="Genomic_DNA"/>
</dbReference>
<dbReference type="PANTHER" id="PTHR13246">
    <property type="entry name" value="ENDO BETA N-ACETYLGLUCOSAMINIDASE"/>
    <property type="match status" value="1"/>
</dbReference>
<reference evidence="3 4" key="1">
    <citation type="journal article" date="2020" name="Fungal Divers.">
        <title>Resolving the Mortierellaceae phylogeny through synthesis of multi-gene phylogenetics and phylogenomics.</title>
        <authorList>
            <person name="Vandepol N."/>
            <person name="Liber J."/>
            <person name="Desiro A."/>
            <person name="Na H."/>
            <person name="Kennedy M."/>
            <person name="Barry K."/>
            <person name="Grigoriev I.V."/>
            <person name="Miller A.N."/>
            <person name="O'Donnell K."/>
            <person name="Stajich J.E."/>
            <person name="Bonito G."/>
        </authorList>
    </citation>
    <scope>NUCLEOTIDE SEQUENCE [LARGE SCALE GENOMIC DNA]</scope>
    <source>
        <strain evidence="3 4">AD045</strain>
    </source>
</reference>
<proteinExistence type="predicted"/>
<name>A0ABQ7JSW4_9FUNG</name>
<dbReference type="InterPro" id="IPR032979">
    <property type="entry name" value="ENGase"/>
</dbReference>
<protein>
    <recommendedName>
        <fullName evidence="2">Cytosolic endo-beta-N-acetylglucosaminidase TIM barrel domain-containing protein</fullName>
    </recommendedName>
</protein>
<keyword evidence="4" id="KW-1185">Reference proteome</keyword>
<dbReference type="PANTHER" id="PTHR13246:SF1">
    <property type="entry name" value="CYTOSOLIC ENDO-BETA-N-ACETYLGLUCOSAMINIDASE"/>
    <property type="match status" value="1"/>
</dbReference>
<dbReference type="Pfam" id="PF03644">
    <property type="entry name" value="Glyco_hydro_85"/>
    <property type="match status" value="1"/>
</dbReference>
<feature type="compositionally biased region" description="Basic and acidic residues" evidence="1">
    <location>
        <begin position="395"/>
        <end position="415"/>
    </location>
</feature>
<comment type="caution">
    <text evidence="3">The sequence shown here is derived from an EMBL/GenBank/DDBJ whole genome shotgun (WGS) entry which is preliminary data.</text>
</comment>
<organism evidence="3 4">
    <name type="scientific">Linnemannia gamsii</name>
    <dbReference type="NCBI Taxonomy" id="64522"/>
    <lineage>
        <taxon>Eukaryota</taxon>
        <taxon>Fungi</taxon>
        <taxon>Fungi incertae sedis</taxon>
        <taxon>Mucoromycota</taxon>
        <taxon>Mortierellomycotina</taxon>
        <taxon>Mortierellomycetes</taxon>
        <taxon>Mortierellales</taxon>
        <taxon>Mortierellaceae</taxon>
        <taxon>Linnemannia</taxon>
    </lineage>
</organism>
<feature type="region of interest" description="Disordered" evidence="1">
    <location>
        <begin position="389"/>
        <end position="419"/>
    </location>
</feature>
<sequence>MVFMPQLTEPTSAPIKTFKDLLDWKPGQDEYNVAHTPFHPRPTPFHPRPTPFTRRPVSLTEFSKTATTTLGLSDQAQLRDCKVIVCHDMAGGYVEDARPQGNDYDKIYSIQYWNNVDIFIYFSHYCITIPPPVWTNAAHKNGVRSIGTIITEWLPGILETDEMVSGPGQALADNDGNDTVDRRWFSKTYADKLVDLAVYYKFDGWFINIESIMRGGAKQVNQTIAFLRYFREQIHLRIPGGELHWYDSVITSTGEVAWQDKLSPENYGFFEQSDGIFTNYTWKEHAVAESVALAGPRNRDVYTGIDIWGRNTFGGGGFTTYKALEIIQRERTSCALFAPAWTYESLGKEDFMTNDRLFWTGYNGAGFHAENLPLSSFYWTTCRMLATKPQKDHRKKEGDGDKDKDKDKDGEEDNRNYLPVSTYIPSRPSGCATWFYSNFDRGFGKGFWINGKRVSEKPWSHLSHQSLSPSLSKEVFSIERGHGVLPLPGTPKAVRWILSPEDAFNGGTSLIVQEFSLDSSTPPLPPLPIPTPPPTVPPGHDDTNNTPTIHDATPMTAADIAHTTRTRSIIVPLFDTQISLLSALDSTVELIFKSCQSDVQVGVHLGMMAAEQDKDDIGDTTTMARTLSRYEILELLEPSIKAQWEGTPTLALAEKKKGFLSLGAIEGADRSKQLEIVLALDISSEKSEFVDAIETLEGGWRRLTLHISSLFSNVYGEKRKDDLSTIFLSQLGLTLTYEGQAAPSKAPVKEESRALVVIGSLAVVPTWSAVYKGSCVQGLKADGNQVVVVETNKTESTIESGLGHQQQPLGDISIYQQQPEQIRPTKSVLKVSSSVTWNIGYPIIEPTLGASISNKPASLSGEVSPVDYSHYAVYLSVEERASTVDSVRMCKAGGNDNGRGNGENVFVGTAFTNQYQILQFEIPMDQVIPGYPSQLPDISSSTTDVQRLLTSVEMMDQGRRSIWVWVQGIRRDGRADRLQDWAVGQIL</sequence>
<dbReference type="Gene3D" id="3.20.20.80">
    <property type="entry name" value="Glycosidases"/>
    <property type="match status" value="1"/>
</dbReference>